<dbReference type="SUPFAM" id="SSF53927">
    <property type="entry name" value="Cytidine deaminase-like"/>
    <property type="match status" value="1"/>
</dbReference>
<dbReference type="InterPro" id="IPR016193">
    <property type="entry name" value="Cytidine_deaminase-like"/>
</dbReference>
<feature type="binding site" evidence="15">
    <location>
        <position position="212"/>
    </location>
    <ligand>
        <name>substrate</name>
    </ligand>
</feature>
<evidence type="ECO:0000256" key="13">
    <source>
        <dbReference type="PIRNR" id="PIRNR006769"/>
    </source>
</evidence>
<dbReference type="CDD" id="cd01284">
    <property type="entry name" value="Riboflavin_deaminase-reductase"/>
    <property type="match status" value="1"/>
</dbReference>
<dbReference type="InterPro" id="IPR011549">
    <property type="entry name" value="RibD_C"/>
</dbReference>
<comment type="caution">
    <text evidence="18">The sequence shown here is derived from an EMBL/GenBank/DDBJ whole genome shotgun (WGS) entry which is preliminary data.</text>
</comment>
<comment type="similarity">
    <text evidence="5 13">In the C-terminal section; belongs to the HTP reductase family.</text>
</comment>
<evidence type="ECO:0000256" key="6">
    <source>
        <dbReference type="ARBA" id="ARBA00022619"/>
    </source>
</evidence>
<keyword evidence="10 13" id="KW-0521">NADP</keyword>
<dbReference type="UniPathway" id="UPA00275">
    <property type="reaction ID" value="UER00401"/>
</dbReference>
<dbReference type="InterPro" id="IPR050765">
    <property type="entry name" value="Riboflavin_Biosynth_HTPR"/>
</dbReference>
<feature type="binding site" evidence="16">
    <location>
        <position position="89"/>
    </location>
    <ligand>
        <name>Zn(2+)</name>
        <dbReference type="ChEBI" id="CHEBI:29105"/>
        <note>catalytic</note>
    </ligand>
</feature>
<dbReference type="SUPFAM" id="SSF53597">
    <property type="entry name" value="Dihydrofolate reductase-like"/>
    <property type="match status" value="1"/>
</dbReference>
<dbReference type="EMBL" id="JACNLK010000027">
    <property type="protein sequence ID" value="MBC8208057.1"/>
    <property type="molecule type" value="Genomic_DNA"/>
</dbReference>
<dbReference type="InterPro" id="IPR024072">
    <property type="entry name" value="DHFR-like_dom_sf"/>
</dbReference>
<evidence type="ECO:0000256" key="11">
    <source>
        <dbReference type="ARBA" id="ARBA00023002"/>
    </source>
</evidence>
<dbReference type="NCBIfam" id="TIGR00326">
    <property type="entry name" value="eubact_ribD"/>
    <property type="match status" value="1"/>
</dbReference>
<evidence type="ECO:0000256" key="10">
    <source>
        <dbReference type="ARBA" id="ARBA00022857"/>
    </source>
</evidence>
<feature type="active site" description="Proton donor" evidence="14">
    <location>
        <position position="57"/>
    </location>
</feature>
<evidence type="ECO:0000256" key="2">
    <source>
        <dbReference type="ARBA" id="ARBA00004882"/>
    </source>
</evidence>
<proteinExistence type="inferred from homology"/>
<feature type="domain" description="CMP/dCMP-type deaminase" evidence="17">
    <location>
        <begin position="6"/>
        <end position="128"/>
    </location>
</feature>
<evidence type="ECO:0000256" key="1">
    <source>
        <dbReference type="ARBA" id="ARBA00002151"/>
    </source>
</evidence>
<comment type="function">
    <text evidence="1 13">Converts 2,5-diamino-6-(ribosylamino)-4(3h)-pyrimidinone 5'-phosphate into 5-amino-6-(ribosylamino)-2,4(1h,3h)-pyrimidinedione 5'-phosphate.</text>
</comment>
<organism evidence="18 19">
    <name type="scientific">Candidatus Desulfatifera sulfidica</name>
    <dbReference type="NCBI Taxonomy" id="2841691"/>
    <lineage>
        <taxon>Bacteria</taxon>
        <taxon>Pseudomonadati</taxon>
        <taxon>Thermodesulfobacteriota</taxon>
        <taxon>Desulfobulbia</taxon>
        <taxon>Desulfobulbales</taxon>
        <taxon>Desulfobulbaceae</taxon>
        <taxon>Candidatus Desulfatifera</taxon>
    </lineage>
</organism>
<comment type="catalytic activity">
    <reaction evidence="13">
        <text>2,5-diamino-6-hydroxy-4-(5-phosphoribosylamino)-pyrimidine + H2O + H(+) = 5-amino-6-(5-phospho-D-ribosylamino)uracil + NH4(+)</text>
        <dbReference type="Rhea" id="RHEA:21868"/>
        <dbReference type="ChEBI" id="CHEBI:15377"/>
        <dbReference type="ChEBI" id="CHEBI:15378"/>
        <dbReference type="ChEBI" id="CHEBI:28938"/>
        <dbReference type="ChEBI" id="CHEBI:58453"/>
        <dbReference type="ChEBI" id="CHEBI:58614"/>
        <dbReference type="EC" id="3.5.4.26"/>
    </reaction>
</comment>
<evidence type="ECO:0000256" key="16">
    <source>
        <dbReference type="PIRSR" id="PIRSR006769-3"/>
    </source>
</evidence>
<feature type="binding site" evidence="16">
    <location>
        <position position="55"/>
    </location>
    <ligand>
        <name>Zn(2+)</name>
        <dbReference type="ChEBI" id="CHEBI:29105"/>
        <note>catalytic</note>
    </ligand>
</feature>
<feature type="binding site" evidence="15">
    <location>
        <position position="228"/>
    </location>
    <ligand>
        <name>NADP(+)</name>
        <dbReference type="ChEBI" id="CHEBI:58349"/>
    </ligand>
</feature>
<dbReference type="GO" id="GO:0008835">
    <property type="term" value="F:diaminohydroxyphosphoribosylaminopyrimidine deaminase activity"/>
    <property type="evidence" value="ECO:0007669"/>
    <property type="project" value="UniProtKB-EC"/>
</dbReference>
<dbReference type="AlphaFoldDB" id="A0A8J6TD83"/>
<keyword evidence="12" id="KW-0511">Multifunctional enzyme</keyword>
<sequence length="372" mass="40505">MSVSLEEDQKFMRLALREARKGLGRTSPNPCVGALIVRENKVIATGYHRKAGTPHAEIHALRRAGELARGATIYVTLEPCNHTGRTPPCSRAVAQAGISRAVVGMEDPNPLVAGSGNEYLRSQGVQVLAGIMEKECRALNRPFIKHITTALPWVILKAGISLDGRITYQPSKGGAMTGPDSWRQVHRLRNRVDAILIGTNTALIDNPSLTTRLPQGRGRDPLRVLLDSQLLLPETAKVLRLESEAETWVFCGPMADPEKRARLTLLEGVEVFQVQVDNNGRLDLLSILEELGRAGVNSLLVEGGAAILGAFLREKLADQLTFFLAPVLAGDQGLSVLQGFSAQERADAVSLAEVRYRRLGEDMMIDGEIVYP</sequence>
<dbReference type="InterPro" id="IPR002734">
    <property type="entry name" value="RibDG_C"/>
</dbReference>
<evidence type="ECO:0000256" key="14">
    <source>
        <dbReference type="PIRSR" id="PIRSR006769-1"/>
    </source>
</evidence>
<dbReference type="GO" id="GO:0009231">
    <property type="term" value="P:riboflavin biosynthetic process"/>
    <property type="evidence" value="ECO:0007669"/>
    <property type="project" value="UniProtKB-UniPathway"/>
</dbReference>
<keyword evidence="8 13" id="KW-0378">Hydrolase</keyword>
<evidence type="ECO:0000256" key="5">
    <source>
        <dbReference type="ARBA" id="ARBA00007417"/>
    </source>
</evidence>
<gene>
    <name evidence="18" type="primary">ribD</name>
    <name evidence="18" type="ORF">H8E79_02680</name>
</gene>
<keyword evidence="9 13" id="KW-0862">Zinc</keyword>
<comment type="similarity">
    <text evidence="4 13">In the N-terminal section; belongs to the cytidine and deoxycytidylate deaminase family.</text>
</comment>
<dbReference type="PROSITE" id="PS00903">
    <property type="entry name" value="CYT_DCMP_DEAMINASES_1"/>
    <property type="match status" value="1"/>
</dbReference>
<protein>
    <recommendedName>
        <fullName evidence="13">Riboflavin biosynthesis protein RibD</fullName>
    </recommendedName>
    <domain>
        <recommendedName>
            <fullName evidence="13">Diaminohydroxyphosphoribosylaminopyrimidine deaminase</fullName>
            <shortName evidence="13">DRAP deaminase</shortName>
            <ecNumber evidence="13">3.5.4.26</ecNumber>
        </recommendedName>
        <alternativeName>
            <fullName evidence="13">Riboflavin-specific deaminase</fullName>
        </alternativeName>
    </domain>
    <domain>
        <recommendedName>
            <fullName evidence="13">5-amino-6-(5-phosphoribosylamino)uracil reductase</fullName>
            <ecNumber evidence="13">1.1.1.193</ecNumber>
        </recommendedName>
        <alternativeName>
            <fullName evidence="13">HTP reductase</fullName>
        </alternativeName>
    </domain>
</protein>
<comment type="catalytic activity">
    <reaction evidence="13">
        <text>5-amino-6-(5-phospho-D-ribitylamino)uracil + NADP(+) = 5-amino-6-(5-phospho-D-ribosylamino)uracil + NADPH + H(+)</text>
        <dbReference type="Rhea" id="RHEA:17845"/>
        <dbReference type="ChEBI" id="CHEBI:15378"/>
        <dbReference type="ChEBI" id="CHEBI:57783"/>
        <dbReference type="ChEBI" id="CHEBI:58349"/>
        <dbReference type="ChEBI" id="CHEBI:58421"/>
        <dbReference type="ChEBI" id="CHEBI:58453"/>
        <dbReference type="EC" id="1.1.1.193"/>
    </reaction>
</comment>
<feature type="binding site" evidence="15">
    <location>
        <position position="209"/>
    </location>
    <ligand>
        <name>substrate</name>
    </ligand>
</feature>
<evidence type="ECO:0000256" key="9">
    <source>
        <dbReference type="ARBA" id="ARBA00022833"/>
    </source>
</evidence>
<feature type="binding site" evidence="15">
    <location>
        <position position="201"/>
    </location>
    <ligand>
        <name>NADP(+)</name>
        <dbReference type="ChEBI" id="CHEBI:58349"/>
    </ligand>
</feature>
<evidence type="ECO:0000256" key="4">
    <source>
        <dbReference type="ARBA" id="ARBA00005259"/>
    </source>
</evidence>
<keyword evidence="6 13" id="KW-0686">Riboflavin biosynthesis</keyword>
<dbReference type="PANTHER" id="PTHR38011">
    <property type="entry name" value="DIHYDROFOLATE REDUCTASE FAMILY PROTEIN (AFU_ORTHOLOGUE AFUA_8G06820)"/>
    <property type="match status" value="1"/>
</dbReference>
<keyword evidence="7 13" id="KW-0479">Metal-binding</keyword>
<evidence type="ECO:0000256" key="3">
    <source>
        <dbReference type="ARBA" id="ARBA00004910"/>
    </source>
</evidence>
<dbReference type="NCBIfam" id="TIGR00227">
    <property type="entry name" value="ribD_Cterm"/>
    <property type="match status" value="1"/>
</dbReference>
<comment type="pathway">
    <text evidence="2 13">Cofactor biosynthesis; riboflavin biosynthesis; 5-amino-6-(D-ribitylamino)uracil from GTP: step 2/4.</text>
</comment>
<evidence type="ECO:0000313" key="19">
    <source>
        <dbReference type="Proteomes" id="UP000599024"/>
    </source>
</evidence>
<dbReference type="EC" id="3.5.4.26" evidence="13"/>
<evidence type="ECO:0000259" key="17">
    <source>
        <dbReference type="PROSITE" id="PS51747"/>
    </source>
</evidence>
<dbReference type="Gene3D" id="3.40.140.10">
    <property type="entry name" value="Cytidine Deaminase, domain 2"/>
    <property type="match status" value="1"/>
</dbReference>
<dbReference type="GO" id="GO:0008703">
    <property type="term" value="F:5-amino-6-(5-phosphoribosylamino)uracil reductase activity"/>
    <property type="evidence" value="ECO:0007669"/>
    <property type="project" value="UniProtKB-EC"/>
</dbReference>
<evidence type="ECO:0000313" key="18">
    <source>
        <dbReference type="EMBL" id="MBC8208057.1"/>
    </source>
</evidence>
<dbReference type="Pfam" id="PF00383">
    <property type="entry name" value="dCMP_cyt_deam_1"/>
    <property type="match status" value="1"/>
</dbReference>
<evidence type="ECO:0000256" key="8">
    <source>
        <dbReference type="ARBA" id="ARBA00022801"/>
    </source>
</evidence>
<evidence type="ECO:0000256" key="15">
    <source>
        <dbReference type="PIRSR" id="PIRSR006769-2"/>
    </source>
</evidence>
<comment type="cofactor">
    <cofactor evidence="13 16">
        <name>Zn(2+)</name>
        <dbReference type="ChEBI" id="CHEBI:29105"/>
    </cofactor>
    <text evidence="13 16">Binds 1 zinc ion.</text>
</comment>
<keyword evidence="11 13" id="KW-0560">Oxidoreductase</keyword>
<dbReference type="PIRSF" id="PIRSF006769">
    <property type="entry name" value="RibD"/>
    <property type="match status" value="1"/>
</dbReference>
<reference evidence="18 19" key="1">
    <citation type="submission" date="2020-08" db="EMBL/GenBank/DDBJ databases">
        <title>Bridging the membrane lipid divide: bacteria of the FCB group superphylum have the potential to synthesize archaeal ether lipids.</title>
        <authorList>
            <person name="Villanueva L."/>
            <person name="Von Meijenfeldt F.A.B."/>
            <person name="Westbye A.B."/>
            <person name="Yadav S."/>
            <person name="Hopmans E.C."/>
            <person name="Dutilh B.E."/>
            <person name="Sinninghe Damste J.S."/>
        </authorList>
    </citation>
    <scope>NUCLEOTIDE SEQUENCE [LARGE SCALE GENOMIC DNA]</scope>
    <source>
        <strain evidence="18">NIOZ-UU81</strain>
    </source>
</reference>
<feature type="binding site" evidence="16">
    <location>
        <position position="80"/>
    </location>
    <ligand>
        <name>Zn(2+)</name>
        <dbReference type="ChEBI" id="CHEBI:29105"/>
        <note>catalytic</note>
    </ligand>
</feature>
<dbReference type="InterPro" id="IPR016192">
    <property type="entry name" value="APOBEC/CMP_deaminase_Zn-bd"/>
</dbReference>
<feature type="binding site" evidence="15">
    <location>
        <position position="302"/>
    </location>
    <ligand>
        <name>substrate</name>
    </ligand>
</feature>
<dbReference type="FunFam" id="3.40.140.10:FF:000025">
    <property type="entry name" value="Riboflavin biosynthesis protein RibD"/>
    <property type="match status" value="1"/>
</dbReference>
<dbReference type="Proteomes" id="UP000599024">
    <property type="component" value="Unassembled WGS sequence"/>
</dbReference>
<name>A0A8J6TD83_9BACT</name>
<accession>A0A8J6TD83</accession>
<feature type="binding site" evidence="15">
    <location>
        <position position="159"/>
    </location>
    <ligand>
        <name>NADP(+)</name>
        <dbReference type="ChEBI" id="CHEBI:58349"/>
    </ligand>
</feature>
<dbReference type="Pfam" id="PF01872">
    <property type="entry name" value="RibD_C"/>
    <property type="match status" value="1"/>
</dbReference>
<feature type="binding site" evidence="15">
    <location>
        <begin position="304"/>
        <end position="310"/>
    </location>
    <ligand>
        <name>NADP(+)</name>
        <dbReference type="ChEBI" id="CHEBI:58349"/>
    </ligand>
</feature>
<feature type="binding site" evidence="15">
    <location>
        <position position="189"/>
    </location>
    <ligand>
        <name>substrate</name>
    </ligand>
</feature>
<dbReference type="EC" id="1.1.1.193" evidence="13"/>
<dbReference type="GO" id="GO:0050661">
    <property type="term" value="F:NADP binding"/>
    <property type="evidence" value="ECO:0007669"/>
    <property type="project" value="InterPro"/>
</dbReference>
<evidence type="ECO:0000256" key="12">
    <source>
        <dbReference type="ARBA" id="ARBA00023268"/>
    </source>
</evidence>
<dbReference type="GO" id="GO:0008270">
    <property type="term" value="F:zinc ion binding"/>
    <property type="evidence" value="ECO:0007669"/>
    <property type="project" value="InterPro"/>
</dbReference>
<dbReference type="PROSITE" id="PS51747">
    <property type="entry name" value="CYT_DCMP_DEAMINASES_2"/>
    <property type="match status" value="1"/>
</dbReference>
<evidence type="ECO:0000256" key="7">
    <source>
        <dbReference type="ARBA" id="ARBA00022723"/>
    </source>
</evidence>
<dbReference type="PANTHER" id="PTHR38011:SF7">
    <property type="entry name" value="2,5-DIAMINO-6-RIBOSYLAMINO-4(3H)-PYRIMIDINONE 5'-PHOSPHATE REDUCTASE"/>
    <property type="match status" value="1"/>
</dbReference>
<dbReference type="InterPro" id="IPR002125">
    <property type="entry name" value="CMP_dCMP_dom"/>
</dbReference>
<dbReference type="InterPro" id="IPR004794">
    <property type="entry name" value="Eubact_RibD"/>
</dbReference>
<comment type="pathway">
    <text evidence="3 13">Cofactor biosynthesis; riboflavin biosynthesis; 5-amino-6-(D-ribitylamino)uracil from GTP: step 3/4.</text>
</comment>
<feature type="binding site" evidence="15">
    <location>
        <position position="205"/>
    </location>
    <ligand>
        <name>NADP(+)</name>
        <dbReference type="ChEBI" id="CHEBI:58349"/>
    </ligand>
</feature>
<dbReference type="Gene3D" id="3.40.430.10">
    <property type="entry name" value="Dihydrofolate Reductase, subunit A"/>
    <property type="match status" value="1"/>
</dbReference>